<dbReference type="Proteomes" id="UP001604336">
    <property type="component" value="Unassembled WGS sequence"/>
</dbReference>
<evidence type="ECO:0000256" key="1">
    <source>
        <dbReference type="SAM" id="MobiDB-lite"/>
    </source>
</evidence>
<keyword evidence="3" id="KW-1185">Reference proteome</keyword>
<evidence type="ECO:0000313" key="3">
    <source>
        <dbReference type="Proteomes" id="UP001604336"/>
    </source>
</evidence>
<reference evidence="3" key="1">
    <citation type="submission" date="2024-07" db="EMBL/GenBank/DDBJ databases">
        <title>Two chromosome-level genome assemblies of Korean endemic species Abeliophyllum distichum and Forsythia ovata (Oleaceae).</title>
        <authorList>
            <person name="Jang H."/>
        </authorList>
    </citation>
    <scope>NUCLEOTIDE SEQUENCE [LARGE SCALE GENOMIC DNA]</scope>
</reference>
<feature type="region of interest" description="Disordered" evidence="1">
    <location>
        <begin position="156"/>
        <end position="197"/>
    </location>
</feature>
<accession>A0ABD1PPC2</accession>
<gene>
    <name evidence="2" type="ORF">Adt_41619</name>
</gene>
<comment type="caution">
    <text evidence="2">The sequence shown here is derived from an EMBL/GenBank/DDBJ whole genome shotgun (WGS) entry which is preliminary data.</text>
</comment>
<sequence>MAVKRTRRERPPSSSSEEEDLQANQINRCPVFIGKNVDLASFTFDVPSFNIENLFIGMGWVPILTLNDKVYPSIVKDFYTKMTFSPRTGITCLVRNKRIKITQELIRSILHLEDGGIHLYTTKTILHIKEYNPVGACCRVTEKHFEAARTGNGLVKSKGFDNESEPSTLPFKGEEMVDDEDELPPRPHSQRPSSSTFGFTEDHFNLLNGQIDLLTSSVEGLHNTVEDLRYTMGTL</sequence>
<dbReference type="EMBL" id="JBFOLK010000013">
    <property type="protein sequence ID" value="KAL2465768.1"/>
    <property type="molecule type" value="Genomic_DNA"/>
</dbReference>
<dbReference type="AlphaFoldDB" id="A0ABD1PPC2"/>
<proteinExistence type="predicted"/>
<evidence type="ECO:0000313" key="2">
    <source>
        <dbReference type="EMBL" id="KAL2465768.1"/>
    </source>
</evidence>
<feature type="region of interest" description="Disordered" evidence="1">
    <location>
        <begin position="1"/>
        <end position="22"/>
    </location>
</feature>
<organism evidence="2 3">
    <name type="scientific">Abeliophyllum distichum</name>
    <dbReference type="NCBI Taxonomy" id="126358"/>
    <lineage>
        <taxon>Eukaryota</taxon>
        <taxon>Viridiplantae</taxon>
        <taxon>Streptophyta</taxon>
        <taxon>Embryophyta</taxon>
        <taxon>Tracheophyta</taxon>
        <taxon>Spermatophyta</taxon>
        <taxon>Magnoliopsida</taxon>
        <taxon>eudicotyledons</taxon>
        <taxon>Gunneridae</taxon>
        <taxon>Pentapetalae</taxon>
        <taxon>asterids</taxon>
        <taxon>lamiids</taxon>
        <taxon>Lamiales</taxon>
        <taxon>Oleaceae</taxon>
        <taxon>Forsythieae</taxon>
        <taxon>Abeliophyllum</taxon>
    </lineage>
</organism>
<protein>
    <submittedName>
        <fullName evidence="2">Uncharacterized protein</fullName>
    </submittedName>
</protein>
<name>A0ABD1PPC2_9LAMI</name>